<keyword evidence="1" id="KW-1133">Transmembrane helix</keyword>
<feature type="transmembrane region" description="Helical" evidence="1">
    <location>
        <begin position="426"/>
        <end position="443"/>
    </location>
</feature>
<dbReference type="RefSeq" id="WP_344055278.1">
    <property type="nucleotide sequence ID" value="NZ_BAAAPK010000001.1"/>
</dbReference>
<dbReference type="EMBL" id="BAAAPK010000001">
    <property type="protein sequence ID" value="GAA1681010.1"/>
    <property type="molecule type" value="Genomic_DNA"/>
</dbReference>
<proteinExistence type="predicted"/>
<keyword evidence="4" id="KW-1185">Reference proteome</keyword>
<protein>
    <recommendedName>
        <fullName evidence="2">DUF5671 domain-containing protein</fullName>
    </recommendedName>
</protein>
<feature type="transmembrane region" description="Helical" evidence="1">
    <location>
        <begin position="55"/>
        <end position="72"/>
    </location>
</feature>
<dbReference type="InterPro" id="IPR043728">
    <property type="entry name" value="DUF5671"/>
</dbReference>
<feature type="transmembrane region" description="Helical" evidence="1">
    <location>
        <begin position="382"/>
        <end position="406"/>
    </location>
</feature>
<gene>
    <name evidence="3" type="ORF">GCM10009807_26160</name>
</gene>
<feature type="transmembrane region" description="Helical" evidence="1">
    <location>
        <begin position="14"/>
        <end position="35"/>
    </location>
</feature>
<accession>A0ABP4T209</accession>
<sequence length="545" mass="55672">MSAPGRAQTAVRRVLVYGILFALIIVAAVGLSGLLERAVSGGVLAADEAGLARSLAFTVIGIPLAGVLWWWQRRRFADPAEKDSLVWALYVVAVSTIALVTATVALASTLTAAIEGRWDAGAFAVALVWAGVWVWHRAMRRSHVTGPTRLPTVAVTIGAVYGLAVLTVGAIGAVSALIGAALAGAQPVLGASQSWGIDALQALAWAAIGGFVWWWHWYRDGGAAASGGFAQVALVVVFGAAAATTLFAVGTVLFVVLRLLFDVDPRADVLAPLDVAIAAALFGGIVWVSHAAVVAARPEGVRRGARLLVSGIALIGAASGFGVVVNALLAALAPVIAGADARTLLLGGLSALAVGAPVWWVAWRPAVAASADGVADRARRVYLVAIFGASAVVAIVTLLLIGFRVFEFTLGAAVGGSLVERVRAPLGLLSATALVFGYHFAVWRHDRSIARPETAPAVIRRVLLVASPDAAQLRLDVRAATGAVVTILPTVPEDGGDALGDDDVPAVVAAVAGVAAPRALVLRVDGDVRAIGLQDGPARELGPAG</sequence>
<feature type="transmembrane region" description="Helical" evidence="1">
    <location>
        <begin position="275"/>
        <end position="295"/>
    </location>
</feature>
<comment type="caution">
    <text evidence="3">The sequence shown here is derived from an EMBL/GenBank/DDBJ whole genome shotgun (WGS) entry which is preliminary data.</text>
</comment>
<evidence type="ECO:0000259" key="2">
    <source>
        <dbReference type="Pfam" id="PF18920"/>
    </source>
</evidence>
<keyword evidence="1" id="KW-0472">Membrane</keyword>
<keyword evidence="1" id="KW-0812">Transmembrane</keyword>
<feature type="transmembrane region" description="Helical" evidence="1">
    <location>
        <begin position="195"/>
        <end position="217"/>
    </location>
</feature>
<feature type="transmembrane region" description="Helical" evidence="1">
    <location>
        <begin position="307"/>
        <end position="337"/>
    </location>
</feature>
<reference evidence="4" key="1">
    <citation type="journal article" date="2019" name="Int. J. Syst. Evol. Microbiol.">
        <title>The Global Catalogue of Microorganisms (GCM) 10K type strain sequencing project: providing services to taxonomists for standard genome sequencing and annotation.</title>
        <authorList>
            <consortium name="The Broad Institute Genomics Platform"/>
            <consortium name="The Broad Institute Genome Sequencing Center for Infectious Disease"/>
            <person name="Wu L."/>
            <person name="Ma J."/>
        </authorList>
    </citation>
    <scope>NUCLEOTIDE SEQUENCE [LARGE SCALE GENOMIC DNA]</scope>
    <source>
        <strain evidence="4">JCM 15575</strain>
    </source>
</reference>
<organism evidence="3 4">
    <name type="scientific">Microbacterium lacus</name>
    <dbReference type="NCBI Taxonomy" id="415217"/>
    <lineage>
        <taxon>Bacteria</taxon>
        <taxon>Bacillati</taxon>
        <taxon>Actinomycetota</taxon>
        <taxon>Actinomycetes</taxon>
        <taxon>Micrococcales</taxon>
        <taxon>Microbacteriaceae</taxon>
        <taxon>Microbacterium</taxon>
    </lineage>
</organism>
<feature type="transmembrane region" description="Helical" evidence="1">
    <location>
        <begin position="229"/>
        <end position="255"/>
    </location>
</feature>
<dbReference type="Proteomes" id="UP001500596">
    <property type="component" value="Unassembled WGS sequence"/>
</dbReference>
<name>A0ABP4T209_9MICO</name>
<feature type="transmembrane region" description="Helical" evidence="1">
    <location>
        <begin position="343"/>
        <end position="362"/>
    </location>
</feature>
<feature type="transmembrane region" description="Helical" evidence="1">
    <location>
        <begin position="84"/>
        <end position="114"/>
    </location>
</feature>
<dbReference type="Pfam" id="PF18920">
    <property type="entry name" value="DUF5671"/>
    <property type="match status" value="3"/>
</dbReference>
<feature type="domain" description="DUF5671" evidence="2">
    <location>
        <begin position="156"/>
        <end position="284"/>
    </location>
</feature>
<feature type="transmembrane region" description="Helical" evidence="1">
    <location>
        <begin position="120"/>
        <end position="138"/>
    </location>
</feature>
<feature type="domain" description="DUF5671" evidence="2">
    <location>
        <begin position="13"/>
        <end position="130"/>
    </location>
</feature>
<evidence type="ECO:0000313" key="4">
    <source>
        <dbReference type="Proteomes" id="UP001500596"/>
    </source>
</evidence>
<evidence type="ECO:0000256" key="1">
    <source>
        <dbReference type="SAM" id="Phobius"/>
    </source>
</evidence>
<feature type="transmembrane region" description="Helical" evidence="1">
    <location>
        <begin position="150"/>
        <end position="183"/>
    </location>
</feature>
<evidence type="ECO:0000313" key="3">
    <source>
        <dbReference type="EMBL" id="GAA1681010.1"/>
    </source>
</evidence>
<feature type="domain" description="DUF5671" evidence="2">
    <location>
        <begin position="306"/>
        <end position="432"/>
    </location>
</feature>